<dbReference type="PIRSF" id="PIRSF000194">
    <property type="entry name" value="DHFR"/>
    <property type="match status" value="1"/>
</dbReference>
<evidence type="ECO:0000313" key="12">
    <source>
        <dbReference type="Proteomes" id="UP001214250"/>
    </source>
</evidence>
<dbReference type="PROSITE" id="PS00075">
    <property type="entry name" value="DHFR_1"/>
    <property type="match status" value="1"/>
</dbReference>
<dbReference type="CDD" id="cd00209">
    <property type="entry name" value="DHFR"/>
    <property type="match status" value="1"/>
</dbReference>
<evidence type="ECO:0000256" key="2">
    <source>
        <dbReference type="ARBA" id="ARBA00009539"/>
    </source>
</evidence>
<comment type="similarity">
    <text evidence="2 8 9">Belongs to the dihydrofolate reductase family.</text>
</comment>
<accession>A0ABY7VV46</accession>
<dbReference type="InterPro" id="IPR001796">
    <property type="entry name" value="DHFR_dom"/>
</dbReference>
<evidence type="ECO:0000256" key="8">
    <source>
        <dbReference type="PIRNR" id="PIRNR000194"/>
    </source>
</evidence>
<evidence type="ECO:0000256" key="3">
    <source>
        <dbReference type="ARBA" id="ARBA00012856"/>
    </source>
</evidence>
<keyword evidence="5 8" id="KW-0521">NADP</keyword>
<dbReference type="InterPro" id="IPR024072">
    <property type="entry name" value="DHFR-like_dom_sf"/>
</dbReference>
<dbReference type="PROSITE" id="PS51330">
    <property type="entry name" value="DHFR_2"/>
    <property type="match status" value="1"/>
</dbReference>
<name>A0ABY7VV46_9BACT</name>
<dbReference type="PANTHER" id="PTHR48069">
    <property type="entry name" value="DIHYDROFOLATE REDUCTASE"/>
    <property type="match status" value="1"/>
</dbReference>
<proteinExistence type="inferred from homology"/>
<keyword evidence="12" id="KW-1185">Reference proteome</keyword>
<dbReference type="SUPFAM" id="SSF53597">
    <property type="entry name" value="Dihydrofolate reductase-like"/>
    <property type="match status" value="1"/>
</dbReference>
<evidence type="ECO:0000256" key="9">
    <source>
        <dbReference type="RuleBase" id="RU004474"/>
    </source>
</evidence>
<evidence type="ECO:0000256" key="1">
    <source>
        <dbReference type="ARBA" id="ARBA00004903"/>
    </source>
</evidence>
<evidence type="ECO:0000256" key="6">
    <source>
        <dbReference type="ARBA" id="ARBA00023002"/>
    </source>
</evidence>
<dbReference type="EC" id="1.5.1.3" evidence="3 8"/>
<sequence>MKTSMICAMASNRGIGYKNTLPWRLSNDLQRFKAVTMGKPIVMGRKTYESIGRPLPGRRNLILSRDPELQIPGVECFTSYDEVRKSCTEEPEVFIIGGSQIYEILFPEVDTLHLTLIDAEIVADAFFPEFDITQWRETEREKFKADIKNDYDYSFVTLEKITTK</sequence>
<evidence type="ECO:0000256" key="5">
    <source>
        <dbReference type="ARBA" id="ARBA00022857"/>
    </source>
</evidence>
<reference evidence="11 12" key="1">
    <citation type="submission" date="2023-02" db="EMBL/GenBank/DDBJ databases">
        <title>Genome sequence of Lentisphaera profundi SAORIC-696.</title>
        <authorList>
            <person name="Kim e."/>
            <person name="Cho J.-C."/>
            <person name="Choi A."/>
            <person name="Kang I."/>
        </authorList>
    </citation>
    <scope>NUCLEOTIDE SEQUENCE [LARGE SCALE GENOMIC DNA]</scope>
    <source>
        <strain evidence="11 12">SAORIC-696</strain>
    </source>
</reference>
<comment type="function">
    <text evidence="7 8">Key enzyme in folate metabolism. Catalyzes an essential reaction for de novo glycine and purine synthesis, and for DNA precursor synthesis.</text>
</comment>
<evidence type="ECO:0000256" key="7">
    <source>
        <dbReference type="ARBA" id="ARBA00025067"/>
    </source>
</evidence>
<evidence type="ECO:0000259" key="10">
    <source>
        <dbReference type="PROSITE" id="PS51330"/>
    </source>
</evidence>
<dbReference type="EMBL" id="CP117811">
    <property type="protein sequence ID" value="WDE96701.1"/>
    <property type="molecule type" value="Genomic_DNA"/>
</dbReference>
<dbReference type="Proteomes" id="UP001214250">
    <property type="component" value="Chromosome 1"/>
</dbReference>
<feature type="domain" description="DHFR" evidence="10">
    <location>
        <begin position="2"/>
        <end position="160"/>
    </location>
</feature>
<protein>
    <recommendedName>
        <fullName evidence="3 8">Dihydrofolate reductase</fullName>
        <ecNumber evidence="3 8">1.5.1.3</ecNumber>
    </recommendedName>
</protein>
<dbReference type="Pfam" id="PF00186">
    <property type="entry name" value="DHFR_1"/>
    <property type="match status" value="1"/>
</dbReference>
<gene>
    <name evidence="11" type="ORF">PQO03_01810</name>
</gene>
<keyword evidence="6 8" id="KW-0560">Oxidoreductase</keyword>
<dbReference type="Gene3D" id="3.40.430.10">
    <property type="entry name" value="Dihydrofolate Reductase, subunit A"/>
    <property type="match status" value="1"/>
</dbReference>
<dbReference type="PRINTS" id="PR00070">
    <property type="entry name" value="DHFR"/>
</dbReference>
<dbReference type="InterPro" id="IPR017925">
    <property type="entry name" value="DHFR_CS"/>
</dbReference>
<dbReference type="RefSeq" id="WP_274150766.1">
    <property type="nucleotide sequence ID" value="NZ_CP117811.1"/>
</dbReference>
<comment type="catalytic activity">
    <reaction evidence="8">
        <text>(6S)-5,6,7,8-tetrahydrofolate + NADP(+) = 7,8-dihydrofolate + NADPH + H(+)</text>
        <dbReference type="Rhea" id="RHEA:15009"/>
        <dbReference type="ChEBI" id="CHEBI:15378"/>
        <dbReference type="ChEBI" id="CHEBI:57451"/>
        <dbReference type="ChEBI" id="CHEBI:57453"/>
        <dbReference type="ChEBI" id="CHEBI:57783"/>
        <dbReference type="ChEBI" id="CHEBI:58349"/>
        <dbReference type="EC" id="1.5.1.3"/>
    </reaction>
</comment>
<comment type="pathway">
    <text evidence="1 8">Cofactor biosynthesis; tetrahydrofolate biosynthesis; 5,6,7,8-tetrahydrofolate from 7,8-dihydrofolate: step 1/1.</text>
</comment>
<keyword evidence="4 8" id="KW-0554">One-carbon metabolism</keyword>
<evidence type="ECO:0000313" key="11">
    <source>
        <dbReference type="EMBL" id="WDE96701.1"/>
    </source>
</evidence>
<organism evidence="11 12">
    <name type="scientific">Lentisphaera profundi</name>
    <dbReference type="NCBI Taxonomy" id="1658616"/>
    <lineage>
        <taxon>Bacteria</taxon>
        <taxon>Pseudomonadati</taxon>
        <taxon>Lentisphaerota</taxon>
        <taxon>Lentisphaeria</taxon>
        <taxon>Lentisphaerales</taxon>
        <taxon>Lentisphaeraceae</taxon>
        <taxon>Lentisphaera</taxon>
    </lineage>
</organism>
<dbReference type="PANTHER" id="PTHR48069:SF3">
    <property type="entry name" value="DIHYDROFOLATE REDUCTASE"/>
    <property type="match status" value="1"/>
</dbReference>
<dbReference type="InterPro" id="IPR012259">
    <property type="entry name" value="DHFR"/>
</dbReference>
<evidence type="ECO:0000256" key="4">
    <source>
        <dbReference type="ARBA" id="ARBA00022563"/>
    </source>
</evidence>